<feature type="non-terminal residue" evidence="1">
    <location>
        <position position="28"/>
    </location>
</feature>
<sequence length="28" mass="3225">MEPSTLLLLTLLLSFLVLLVRGYPKTRH</sequence>
<evidence type="ECO:0000313" key="1">
    <source>
        <dbReference type="PIR" id="S71598"/>
    </source>
</evidence>
<dbReference type="InterPro" id="IPR013424">
    <property type="entry name" value="Ice-binding_C"/>
</dbReference>
<name>Q7M0C5_MESAU</name>
<protein>
    <submittedName>
        <fullName evidence="1">Cytochrome P450 HPB-1</fullName>
    </submittedName>
</protein>
<dbReference type="NCBIfam" id="TIGR02595">
    <property type="entry name" value="PEP_CTERM"/>
    <property type="match status" value="1"/>
</dbReference>
<dbReference type="PIR" id="S71598">
    <property type="entry name" value="S71598"/>
</dbReference>
<keyword id="KW-0903">Direct protein sequencing</keyword>
<dbReference type="AlphaFoldDB" id="Q7M0C5"/>
<organism evidence="1">
    <name type="scientific">Mesocricetus auratus</name>
    <name type="common">Golden hamster</name>
    <dbReference type="NCBI Taxonomy" id="10036"/>
    <lineage>
        <taxon>Eukaryota</taxon>
        <taxon>Metazoa</taxon>
        <taxon>Chordata</taxon>
        <taxon>Craniata</taxon>
        <taxon>Vertebrata</taxon>
        <taxon>Euteleostomi</taxon>
        <taxon>Mammalia</taxon>
        <taxon>Eutheria</taxon>
        <taxon>Euarchontoglires</taxon>
        <taxon>Glires</taxon>
        <taxon>Rodentia</taxon>
        <taxon>Myomorpha</taxon>
        <taxon>Muroidea</taxon>
        <taxon>Cricetidae</taxon>
        <taxon>Cricetinae</taxon>
        <taxon>Mesocricetus</taxon>
    </lineage>
</organism>
<accession>Q7M0C5</accession>
<proteinExistence type="evidence at protein level"/>
<reference evidence="1" key="1">
    <citation type="journal article" date="1995" name="Arch. Biochem. Biophys.">
        <title>Purification and characterization of a newly identified isoform of cytochrome P450 responsible for 3-hydroxylation of 2,5,2',5'-tetrachlorobiphenyl in hamster liver.</title>
        <authorList>
            <person name="Koga N."/>
            <person name="Kikuichi-Nishimura N."/>
            <person name="Hara T."/>
            <person name="Harada N."/>
            <person name="Ishii Y."/>
            <person name="Yamada H."/>
            <person name="Oguri K."/>
            <person name="Yoshimura H."/>
        </authorList>
    </citation>
    <scope>PROTEIN SEQUENCE</scope>
</reference>